<keyword evidence="2" id="KW-1185">Reference proteome</keyword>
<proteinExistence type="predicted"/>
<sequence length="184" mass="19308">MALTKRALAAPQPVGDPVAWPVAQRLLDCLCGILEDHRPVKCCCIFYGAEVPWDDCSADGGREGMAWVRITGVYPTDRFPAQAATATACGAQDGWVVTLELGAMRCAPALGPQGQLPGCDANTAAAEKAAQDAHAMRRALFCCDWLENSDQRFLVGPWTPASGGGCQGGVMTVTVHVNACVCNG</sequence>
<comment type="caution">
    <text evidence="1">The sequence shown here is derived from an EMBL/GenBank/DDBJ whole genome shotgun (WGS) entry which is preliminary data.</text>
</comment>
<dbReference type="EMBL" id="JAUSUT010000001">
    <property type="protein sequence ID" value="MDQ0376496.1"/>
    <property type="molecule type" value="Genomic_DNA"/>
</dbReference>
<organism evidence="1 2">
    <name type="scientific">Amycolatopsis thermophila</name>
    <dbReference type="NCBI Taxonomy" id="206084"/>
    <lineage>
        <taxon>Bacteria</taxon>
        <taxon>Bacillati</taxon>
        <taxon>Actinomycetota</taxon>
        <taxon>Actinomycetes</taxon>
        <taxon>Pseudonocardiales</taxon>
        <taxon>Pseudonocardiaceae</taxon>
        <taxon>Amycolatopsis</taxon>
    </lineage>
</organism>
<reference evidence="1 2" key="1">
    <citation type="submission" date="2023-07" db="EMBL/GenBank/DDBJ databases">
        <title>Sequencing the genomes of 1000 actinobacteria strains.</title>
        <authorList>
            <person name="Klenk H.-P."/>
        </authorList>
    </citation>
    <scope>NUCLEOTIDE SEQUENCE [LARGE SCALE GENOMIC DNA]</scope>
    <source>
        <strain evidence="1 2">DSM 45805</strain>
    </source>
</reference>
<dbReference type="Proteomes" id="UP001229651">
    <property type="component" value="Unassembled WGS sequence"/>
</dbReference>
<evidence type="ECO:0000313" key="1">
    <source>
        <dbReference type="EMBL" id="MDQ0376496.1"/>
    </source>
</evidence>
<dbReference type="RefSeq" id="WP_306988374.1">
    <property type="nucleotide sequence ID" value="NZ_JAUSUT010000001.1"/>
</dbReference>
<name>A0ABU0EMK0_9PSEU</name>
<gene>
    <name evidence="1" type="ORF">FB470_000490</name>
</gene>
<evidence type="ECO:0000313" key="2">
    <source>
        <dbReference type="Proteomes" id="UP001229651"/>
    </source>
</evidence>
<accession>A0ABU0EMK0</accession>
<protein>
    <submittedName>
        <fullName evidence="1">Uncharacterized protein</fullName>
    </submittedName>
</protein>